<keyword evidence="2" id="KW-1185">Reference proteome</keyword>
<dbReference type="Proteomes" id="UP000269396">
    <property type="component" value="Unassembled WGS sequence"/>
</dbReference>
<protein>
    <submittedName>
        <fullName evidence="1">Uncharacterized protein</fullName>
    </submittedName>
</protein>
<evidence type="ECO:0000313" key="2">
    <source>
        <dbReference type="Proteomes" id="UP000269396"/>
    </source>
</evidence>
<organism evidence="1 2">
    <name type="scientific">Schistosoma mattheei</name>
    <dbReference type="NCBI Taxonomy" id="31246"/>
    <lineage>
        <taxon>Eukaryota</taxon>
        <taxon>Metazoa</taxon>
        <taxon>Spiralia</taxon>
        <taxon>Lophotrochozoa</taxon>
        <taxon>Platyhelminthes</taxon>
        <taxon>Trematoda</taxon>
        <taxon>Digenea</taxon>
        <taxon>Strigeidida</taxon>
        <taxon>Schistosomatoidea</taxon>
        <taxon>Schistosomatidae</taxon>
        <taxon>Schistosoma</taxon>
    </lineage>
</organism>
<sequence>MNIACIASSVYELFWMKRILIMSSVQISSLILITIACLLNAFPTSWQKHIAKILKKNRSPKSQPTTNKRSISLIQRNKTSMIIPSSGSTPVSSIQRSSIINVNPTTLNTSYNNNNNPAIRPLSAGSIRHGSIINSLKTKV</sequence>
<gene>
    <name evidence="1" type="ORF">SMTD_LOCUS20554</name>
</gene>
<accession>A0A183Q1R8</accession>
<dbReference type="EMBL" id="UZAL01044736">
    <property type="protein sequence ID" value="VDP82774.1"/>
    <property type="molecule type" value="Genomic_DNA"/>
</dbReference>
<name>A0A183Q1R8_9TREM</name>
<evidence type="ECO:0000313" key="1">
    <source>
        <dbReference type="EMBL" id="VDP82774.1"/>
    </source>
</evidence>
<proteinExistence type="predicted"/>
<reference evidence="1 2" key="1">
    <citation type="submission" date="2018-11" db="EMBL/GenBank/DDBJ databases">
        <authorList>
            <consortium name="Pathogen Informatics"/>
        </authorList>
    </citation>
    <scope>NUCLEOTIDE SEQUENCE [LARGE SCALE GENOMIC DNA]</scope>
    <source>
        <strain>Denwood</strain>
        <strain evidence="2">Zambia</strain>
    </source>
</reference>
<dbReference type="AlphaFoldDB" id="A0A183Q1R8"/>